<dbReference type="STRING" id="155974.SAMN04487818_1033"/>
<dbReference type="NCBIfam" id="TIGR02122">
    <property type="entry name" value="TRAP_TAXI"/>
    <property type="match status" value="1"/>
</dbReference>
<dbReference type="AlphaFoldDB" id="A0A1H9NL25"/>
<dbReference type="Proteomes" id="UP000199051">
    <property type="component" value="Unassembled WGS sequence"/>
</dbReference>
<dbReference type="PANTHER" id="PTHR42941">
    <property type="entry name" value="SLL1037 PROTEIN"/>
    <property type="match status" value="1"/>
</dbReference>
<evidence type="ECO:0000313" key="1">
    <source>
        <dbReference type="EMBL" id="SER36355.1"/>
    </source>
</evidence>
<protein>
    <recommendedName>
        <fullName evidence="3">TRAP transporter solute receptor, TAXI family</fullName>
    </recommendedName>
</protein>
<dbReference type="InterPro" id="IPR011852">
    <property type="entry name" value="TRAP_TAXI"/>
</dbReference>
<name>A0A1H9NL25_9PSEU</name>
<organism evidence="1 2">
    <name type="scientific">Actinokineospora terrae</name>
    <dbReference type="NCBI Taxonomy" id="155974"/>
    <lineage>
        <taxon>Bacteria</taxon>
        <taxon>Bacillati</taxon>
        <taxon>Actinomycetota</taxon>
        <taxon>Actinomycetes</taxon>
        <taxon>Pseudonocardiales</taxon>
        <taxon>Pseudonocardiaceae</taxon>
        <taxon>Actinokineospora</taxon>
    </lineage>
</organism>
<dbReference type="Gene3D" id="3.40.190.10">
    <property type="entry name" value="Periplasmic binding protein-like II"/>
    <property type="match status" value="2"/>
</dbReference>
<proteinExistence type="predicted"/>
<accession>A0A1H9NL25</accession>
<dbReference type="PANTHER" id="PTHR42941:SF1">
    <property type="entry name" value="SLL1037 PROTEIN"/>
    <property type="match status" value="1"/>
</dbReference>
<reference evidence="2" key="1">
    <citation type="submission" date="2016-10" db="EMBL/GenBank/DDBJ databases">
        <authorList>
            <person name="Varghese N."/>
            <person name="Submissions S."/>
        </authorList>
    </citation>
    <scope>NUCLEOTIDE SEQUENCE [LARGE SCALE GENOMIC DNA]</scope>
    <source>
        <strain evidence="2">DSM 44260</strain>
    </source>
</reference>
<dbReference type="Pfam" id="PF16868">
    <property type="entry name" value="NMT1_3"/>
    <property type="match status" value="1"/>
</dbReference>
<dbReference type="SUPFAM" id="SSF53850">
    <property type="entry name" value="Periplasmic binding protein-like II"/>
    <property type="match status" value="1"/>
</dbReference>
<sequence length="298" mass="31967">MVVLTLLAGCETQFPAVRLRVAAGNKSGVYNTISQFMAGVWQARLGTQRPEVLATGGSPDNVNKLLSGEVDIAFSAADVASKPTSGPRSPRALARIHDDYLHVVVRDDGPIQQLSDLRGMRVATGAKDSGVEFIAKRILALTGLDSPGMLTQQSLDLASSVEALRMNRIDAFFWSGGLPTQAISGLGDAMAIRLLDLADDIPALRRQYPVYDSASIPASTYHLAGRPVNTLAVPNFLLVTDQMSDDLAEGLIREFFAALPELAQQTPAALSIDLQSAIETDPIKLHPGAERFYRGEKI</sequence>
<gene>
    <name evidence="1" type="ORF">SAMN04487818_1033</name>
</gene>
<evidence type="ECO:0000313" key="2">
    <source>
        <dbReference type="Proteomes" id="UP000199051"/>
    </source>
</evidence>
<dbReference type="EMBL" id="FOGI01000003">
    <property type="protein sequence ID" value="SER36355.1"/>
    <property type="molecule type" value="Genomic_DNA"/>
</dbReference>
<evidence type="ECO:0008006" key="3">
    <source>
        <dbReference type="Google" id="ProtNLM"/>
    </source>
</evidence>
<keyword evidence="2" id="KW-1185">Reference proteome</keyword>